<dbReference type="SMART" id="SM00283">
    <property type="entry name" value="MA"/>
    <property type="match status" value="1"/>
</dbReference>
<comment type="caution">
    <text evidence="10">The sequence shown here is derived from an EMBL/GenBank/DDBJ whole genome shotgun (WGS) entry which is preliminary data.</text>
</comment>
<comment type="similarity">
    <text evidence="5">Belongs to the methyl-accepting chemotaxis (MCP) protein family.</text>
</comment>
<protein>
    <recommendedName>
        <fullName evidence="12">Methyl-accepting chemotaxis protein</fullName>
    </recommendedName>
</protein>
<dbReference type="Pfam" id="PF00015">
    <property type="entry name" value="MCPsignal"/>
    <property type="match status" value="1"/>
</dbReference>
<dbReference type="EMBL" id="BOSE01000002">
    <property type="protein sequence ID" value="GIP15727.1"/>
    <property type="molecule type" value="Genomic_DNA"/>
</dbReference>
<evidence type="ECO:0008006" key="12">
    <source>
        <dbReference type="Google" id="ProtNLM"/>
    </source>
</evidence>
<dbReference type="PANTHER" id="PTHR32089">
    <property type="entry name" value="METHYL-ACCEPTING CHEMOTAXIS PROTEIN MCPB"/>
    <property type="match status" value="1"/>
</dbReference>
<dbReference type="SMART" id="SM00304">
    <property type="entry name" value="HAMP"/>
    <property type="match status" value="1"/>
</dbReference>
<organism evidence="10 11">
    <name type="scientific">Paenibacillus montaniterrae</name>
    <dbReference type="NCBI Taxonomy" id="429341"/>
    <lineage>
        <taxon>Bacteria</taxon>
        <taxon>Bacillati</taxon>
        <taxon>Bacillota</taxon>
        <taxon>Bacilli</taxon>
        <taxon>Bacillales</taxon>
        <taxon>Paenibacillaceae</taxon>
        <taxon>Paenibacillus</taxon>
    </lineage>
</organism>
<dbReference type="Pfam" id="PF00672">
    <property type="entry name" value="HAMP"/>
    <property type="match status" value="1"/>
</dbReference>
<dbReference type="AlphaFoldDB" id="A0A920CTC2"/>
<dbReference type="PROSITE" id="PS50885">
    <property type="entry name" value="HAMP"/>
    <property type="match status" value="1"/>
</dbReference>
<accession>A0A920CTC2</accession>
<feature type="domain" description="Methyl-accepting transducer" evidence="8">
    <location>
        <begin position="136"/>
        <end position="386"/>
    </location>
</feature>
<evidence type="ECO:0000256" key="7">
    <source>
        <dbReference type="SAM" id="Phobius"/>
    </source>
</evidence>
<dbReference type="GO" id="GO:0005886">
    <property type="term" value="C:plasma membrane"/>
    <property type="evidence" value="ECO:0007669"/>
    <property type="project" value="UniProtKB-SubCell"/>
</dbReference>
<feature type="domain" description="HAMP" evidence="9">
    <location>
        <begin position="66"/>
        <end position="117"/>
    </location>
</feature>
<dbReference type="Proteomes" id="UP000683139">
    <property type="component" value="Unassembled WGS sequence"/>
</dbReference>
<dbReference type="Gene3D" id="1.10.287.950">
    <property type="entry name" value="Methyl-accepting chemotaxis protein"/>
    <property type="match status" value="1"/>
</dbReference>
<sequence length="423" mass="46517">MEKITQWFNSLSVRKKLMFVTYTNLAILTILALVFSLIVGQYTVVILILAVVAFGIAYPIISFTENAITSSFDEIQSAANRISKGDFTQTIDTEATNAGELGHTFNSMVQKLRDLLSETMNITRHVADTSRSIFDKNNSIQQTMEQVAVSANELATGANEISEDVAGMTEAINEIEQKVANYAHSTKEMNVRSEQTIELVNRGRIALENQSAGMSRNIEATEQVAVTIKDLAEKAKGISAVTKAISEIAEQTNLLSLNASIEAARAGEHGRGFAVVAQEVRKLAEESTASTKEVFNLVKSIDKGIQDTLQNMKINEEVVSMQAEHIRQTEEIFSQIVESIQFIGQQIYQFSKESDNMLESAKNISSAIQNISAITEQSAAGTEQVSASMNEQIPSVQAVVEETEKMLNMATQLQRTIQVFKLK</sequence>
<evidence type="ECO:0000256" key="2">
    <source>
        <dbReference type="ARBA" id="ARBA00022475"/>
    </source>
</evidence>
<feature type="transmembrane region" description="Helical" evidence="7">
    <location>
        <begin position="17"/>
        <end position="35"/>
    </location>
</feature>
<evidence type="ECO:0000259" key="8">
    <source>
        <dbReference type="PROSITE" id="PS50111"/>
    </source>
</evidence>
<evidence type="ECO:0000259" key="9">
    <source>
        <dbReference type="PROSITE" id="PS50885"/>
    </source>
</evidence>
<name>A0A920CTC2_9BACL</name>
<feature type="transmembrane region" description="Helical" evidence="7">
    <location>
        <begin position="42"/>
        <end position="61"/>
    </location>
</feature>
<evidence type="ECO:0000256" key="4">
    <source>
        <dbReference type="ARBA" id="ARBA00023224"/>
    </source>
</evidence>
<evidence type="ECO:0000256" key="3">
    <source>
        <dbReference type="ARBA" id="ARBA00023136"/>
    </source>
</evidence>
<reference evidence="10" key="1">
    <citation type="submission" date="2021-03" db="EMBL/GenBank/DDBJ databases">
        <title>Antimicrobial resistance genes in bacteria isolated from Japanese honey, and their potential for conferring macrolide and lincosamide resistance in the American foulbrood pathogen Paenibacillus larvae.</title>
        <authorList>
            <person name="Okamoto M."/>
            <person name="Kumagai M."/>
            <person name="Kanamori H."/>
            <person name="Takamatsu D."/>
        </authorList>
    </citation>
    <scope>NUCLEOTIDE SEQUENCE</scope>
    <source>
        <strain evidence="10">J40TS1</strain>
    </source>
</reference>
<comment type="subcellular location">
    <subcellularLocation>
        <location evidence="1">Cell membrane</location>
    </subcellularLocation>
</comment>
<keyword evidence="2" id="KW-1003">Cell membrane</keyword>
<dbReference type="InterPro" id="IPR003660">
    <property type="entry name" value="HAMP_dom"/>
</dbReference>
<evidence type="ECO:0000313" key="11">
    <source>
        <dbReference type="Proteomes" id="UP000683139"/>
    </source>
</evidence>
<dbReference type="InterPro" id="IPR004089">
    <property type="entry name" value="MCPsignal_dom"/>
</dbReference>
<dbReference type="GO" id="GO:0007165">
    <property type="term" value="P:signal transduction"/>
    <property type="evidence" value="ECO:0007669"/>
    <property type="project" value="UniProtKB-KW"/>
</dbReference>
<keyword evidence="7" id="KW-1133">Transmembrane helix</keyword>
<keyword evidence="11" id="KW-1185">Reference proteome</keyword>
<proteinExistence type="inferred from homology"/>
<dbReference type="Gene3D" id="6.10.340.10">
    <property type="match status" value="1"/>
</dbReference>
<evidence type="ECO:0000256" key="6">
    <source>
        <dbReference type="PROSITE-ProRule" id="PRU00284"/>
    </source>
</evidence>
<dbReference type="SUPFAM" id="SSF58104">
    <property type="entry name" value="Methyl-accepting chemotaxis protein (MCP) signaling domain"/>
    <property type="match status" value="1"/>
</dbReference>
<dbReference type="CDD" id="cd06225">
    <property type="entry name" value="HAMP"/>
    <property type="match status" value="1"/>
</dbReference>
<dbReference type="PROSITE" id="PS50111">
    <property type="entry name" value="CHEMOTAXIS_TRANSDUC_2"/>
    <property type="match status" value="1"/>
</dbReference>
<evidence type="ECO:0000313" key="10">
    <source>
        <dbReference type="EMBL" id="GIP15727.1"/>
    </source>
</evidence>
<keyword evidence="3 7" id="KW-0472">Membrane</keyword>
<gene>
    <name evidence="10" type="ORF">J40TS1_13690</name>
</gene>
<evidence type="ECO:0000256" key="1">
    <source>
        <dbReference type="ARBA" id="ARBA00004236"/>
    </source>
</evidence>
<keyword evidence="7" id="KW-0812">Transmembrane</keyword>
<dbReference type="RefSeq" id="WP_213514008.1">
    <property type="nucleotide sequence ID" value="NZ_BOSE01000002.1"/>
</dbReference>
<keyword evidence="4 6" id="KW-0807">Transducer</keyword>
<dbReference type="PANTHER" id="PTHR32089:SF114">
    <property type="entry name" value="METHYL-ACCEPTING CHEMOTAXIS PROTEIN MCPB"/>
    <property type="match status" value="1"/>
</dbReference>
<evidence type="ECO:0000256" key="5">
    <source>
        <dbReference type="ARBA" id="ARBA00029447"/>
    </source>
</evidence>